<feature type="transmembrane region" description="Helical" evidence="6">
    <location>
        <begin position="217"/>
        <end position="238"/>
    </location>
</feature>
<keyword evidence="5 6" id="KW-0472">Membrane</keyword>
<dbReference type="InterPro" id="IPR050833">
    <property type="entry name" value="Poly_Biosynth_Transport"/>
</dbReference>
<keyword evidence="3 6" id="KW-0812">Transmembrane</keyword>
<feature type="transmembrane region" description="Helical" evidence="6">
    <location>
        <begin position="334"/>
        <end position="353"/>
    </location>
</feature>
<organism evidence="7 8">
    <name type="scientific">Pseudorhizobium tarimense</name>
    <dbReference type="NCBI Taxonomy" id="1079109"/>
    <lineage>
        <taxon>Bacteria</taxon>
        <taxon>Pseudomonadati</taxon>
        <taxon>Pseudomonadota</taxon>
        <taxon>Alphaproteobacteria</taxon>
        <taxon>Hyphomicrobiales</taxon>
        <taxon>Rhizobiaceae</taxon>
        <taxon>Rhizobium/Agrobacterium group</taxon>
        <taxon>Pseudorhizobium</taxon>
    </lineage>
</organism>
<gene>
    <name evidence="7" type="ORF">ABID21_002000</name>
</gene>
<accession>A0ABV2H5Q7</accession>
<keyword evidence="8" id="KW-1185">Reference proteome</keyword>
<comment type="subcellular location">
    <subcellularLocation>
        <location evidence="1">Cell membrane</location>
        <topology evidence="1">Multi-pass membrane protein</topology>
    </subcellularLocation>
</comment>
<evidence type="ECO:0000313" key="8">
    <source>
        <dbReference type="Proteomes" id="UP001549031"/>
    </source>
</evidence>
<sequence>MTLLRTSTLSGLETILRLSTGLLVVKYLSVVEGPEAVALFGQFQNFVAAVGIAGGAALVTGLVALLAENAGSEERSATVCRHAFGVATVSSATFAILILIFARDVAQFVLGDTGFAWLMQILAIILLPISAYQLSSAILNGRQQIAAFVLNRAAYSMILLVVAIVLVAIQGVGGGLLGLAVAPALACLVGLTLLARQPGFSFRWCVPVVDRNGIREFLPYWLMSIMTAALTPLVLVIARTYIGKHIGWVEAGWWEAALRVSDICLVIVTTALATYYVPRLASARDLQDERRIMMTLISFAVLVSGGAALFIFVMRYPLIATLFSPEFYPAAELFGVQLITSIIKVATWVVAYHMIVRKRMAWIIGGEVLFSGLFLFLVAEMTNAFGIIGAVYAGLVNIILYVLYCSLYVWRNVLG</sequence>
<reference evidence="7 8" key="1">
    <citation type="submission" date="2024-06" db="EMBL/GenBank/DDBJ databases">
        <title>Genomic Encyclopedia of Type Strains, Phase IV (KMG-IV): sequencing the most valuable type-strain genomes for metagenomic binning, comparative biology and taxonomic classification.</title>
        <authorList>
            <person name="Goeker M."/>
        </authorList>
    </citation>
    <scope>NUCLEOTIDE SEQUENCE [LARGE SCALE GENOMIC DNA]</scope>
    <source>
        <strain evidence="7 8">DSM 105042</strain>
    </source>
</reference>
<protein>
    <submittedName>
        <fullName evidence="7">PST family polysaccharide transporter</fullName>
    </submittedName>
</protein>
<evidence type="ECO:0000256" key="5">
    <source>
        <dbReference type="ARBA" id="ARBA00023136"/>
    </source>
</evidence>
<keyword evidence="2" id="KW-1003">Cell membrane</keyword>
<evidence type="ECO:0000256" key="1">
    <source>
        <dbReference type="ARBA" id="ARBA00004651"/>
    </source>
</evidence>
<comment type="caution">
    <text evidence="7">The sequence shown here is derived from an EMBL/GenBank/DDBJ whole genome shotgun (WGS) entry which is preliminary data.</text>
</comment>
<feature type="transmembrane region" description="Helical" evidence="6">
    <location>
        <begin position="360"/>
        <end position="379"/>
    </location>
</feature>
<dbReference type="Proteomes" id="UP001549031">
    <property type="component" value="Unassembled WGS sequence"/>
</dbReference>
<evidence type="ECO:0000313" key="7">
    <source>
        <dbReference type="EMBL" id="MET3585885.1"/>
    </source>
</evidence>
<feature type="transmembrane region" description="Helical" evidence="6">
    <location>
        <begin position="175"/>
        <end position="196"/>
    </location>
</feature>
<evidence type="ECO:0000256" key="4">
    <source>
        <dbReference type="ARBA" id="ARBA00022989"/>
    </source>
</evidence>
<name>A0ABV2H5Q7_9HYPH</name>
<feature type="transmembrane region" description="Helical" evidence="6">
    <location>
        <begin position="385"/>
        <end position="410"/>
    </location>
</feature>
<feature type="transmembrane region" description="Helical" evidence="6">
    <location>
        <begin position="114"/>
        <end position="134"/>
    </location>
</feature>
<evidence type="ECO:0000256" key="2">
    <source>
        <dbReference type="ARBA" id="ARBA00022475"/>
    </source>
</evidence>
<dbReference type="CDD" id="cd13125">
    <property type="entry name" value="MATE_like_10"/>
    <property type="match status" value="1"/>
</dbReference>
<dbReference type="PANTHER" id="PTHR30250">
    <property type="entry name" value="PST FAMILY PREDICTED COLANIC ACID TRANSPORTER"/>
    <property type="match status" value="1"/>
</dbReference>
<evidence type="ECO:0000256" key="6">
    <source>
        <dbReference type="SAM" id="Phobius"/>
    </source>
</evidence>
<feature type="transmembrane region" description="Helical" evidence="6">
    <location>
        <begin position="146"/>
        <end position="169"/>
    </location>
</feature>
<dbReference type="RefSeq" id="WP_247243988.1">
    <property type="nucleotide sequence ID" value="NZ_JALJRA010000007.1"/>
</dbReference>
<feature type="transmembrane region" description="Helical" evidence="6">
    <location>
        <begin position="292"/>
        <end position="314"/>
    </location>
</feature>
<feature type="transmembrane region" description="Helical" evidence="6">
    <location>
        <begin position="46"/>
        <end position="67"/>
    </location>
</feature>
<feature type="transmembrane region" description="Helical" evidence="6">
    <location>
        <begin position="258"/>
        <end position="280"/>
    </location>
</feature>
<dbReference type="PANTHER" id="PTHR30250:SF30">
    <property type="entry name" value="LIPID III FLIPPASE"/>
    <property type="match status" value="1"/>
</dbReference>
<keyword evidence="4 6" id="KW-1133">Transmembrane helix</keyword>
<dbReference type="EMBL" id="JBEPLJ010000007">
    <property type="protein sequence ID" value="MET3585885.1"/>
    <property type="molecule type" value="Genomic_DNA"/>
</dbReference>
<proteinExistence type="predicted"/>
<dbReference type="InterPro" id="IPR044550">
    <property type="entry name" value="WzxE"/>
</dbReference>
<evidence type="ECO:0000256" key="3">
    <source>
        <dbReference type="ARBA" id="ARBA00022692"/>
    </source>
</evidence>
<feature type="transmembrane region" description="Helical" evidence="6">
    <location>
        <begin position="79"/>
        <end position="102"/>
    </location>
</feature>